<organism evidence="1 2">
    <name type="scientific">Rhabditophanes sp. KR3021</name>
    <dbReference type="NCBI Taxonomy" id="114890"/>
    <lineage>
        <taxon>Eukaryota</taxon>
        <taxon>Metazoa</taxon>
        <taxon>Ecdysozoa</taxon>
        <taxon>Nematoda</taxon>
        <taxon>Chromadorea</taxon>
        <taxon>Rhabditida</taxon>
        <taxon>Tylenchina</taxon>
        <taxon>Panagrolaimomorpha</taxon>
        <taxon>Strongyloidoidea</taxon>
        <taxon>Alloionematidae</taxon>
        <taxon>Rhabditophanes</taxon>
    </lineage>
</organism>
<protein>
    <submittedName>
        <fullName evidence="2">Myb-like domain-containing protein</fullName>
    </submittedName>
</protein>
<name>A0AC35UF63_9BILA</name>
<reference evidence="2" key="1">
    <citation type="submission" date="2016-11" db="UniProtKB">
        <authorList>
            <consortium name="WormBaseParasite"/>
        </authorList>
    </citation>
    <scope>IDENTIFICATION</scope>
    <source>
        <strain evidence="2">KR3021</strain>
    </source>
</reference>
<accession>A0AC35UF63</accession>
<sequence length="113" mass="12916">MENISDDRDIFHMVEKASSFKKKESKEKKDKKNSVDEGKNKKSQVTDHPNESQSAVLPPKATRKVSNAEVDYYKEACEKAMHSNRKDSWSAIFCAKDELLRKNSVDQTKGLSH</sequence>
<proteinExistence type="predicted"/>
<evidence type="ECO:0000313" key="1">
    <source>
        <dbReference type="Proteomes" id="UP000095286"/>
    </source>
</evidence>
<evidence type="ECO:0000313" key="2">
    <source>
        <dbReference type="WBParaSite" id="RSKR_0001063200.1"/>
    </source>
</evidence>
<dbReference type="WBParaSite" id="RSKR_0001063200.1">
    <property type="protein sequence ID" value="RSKR_0001063200.1"/>
    <property type="gene ID" value="RSKR_0001063200"/>
</dbReference>
<dbReference type="Proteomes" id="UP000095286">
    <property type="component" value="Unplaced"/>
</dbReference>